<proteinExistence type="predicted"/>
<evidence type="ECO:0000256" key="1">
    <source>
        <dbReference type="SAM" id="MobiDB-lite"/>
    </source>
</evidence>
<dbReference type="Proteomes" id="UP000230002">
    <property type="component" value="Unassembled WGS sequence"/>
</dbReference>
<feature type="compositionally biased region" description="Low complexity" evidence="1">
    <location>
        <begin position="1"/>
        <end position="14"/>
    </location>
</feature>
<evidence type="ECO:0000313" key="3">
    <source>
        <dbReference type="Proteomes" id="UP000230002"/>
    </source>
</evidence>
<feature type="region of interest" description="Disordered" evidence="1">
    <location>
        <begin position="1"/>
        <end position="22"/>
    </location>
</feature>
<gene>
    <name evidence="2" type="ORF">GSI_02633</name>
</gene>
<reference evidence="2 3" key="1">
    <citation type="journal article" date="2015" name="Sci. Rep.">
        <title>Chromosome-level genome map provides insights into diverse defense mechanisms in the medicinal fungus Ganoderma sinense.</title>
        <authorList>
            <person name="Zhu Y."/>
            <person name="Xu J."/>
            <person name="Sun C."/>
            <person name="Zhou S."/>
            <person name="Xu H."/>
            <person name="Nelson D.R."/>
            <person name="Qian J."/>
            <person name="Song J."/>
            <person name="Luo H."/>
            <person name="Xiang L."/>
            <person name="Li Y."/>
            <person name="Xu Z."/>
            <person name="Ji A."/>
            <person name="Wang L."/>
            <person name="Lu S."/>
            <person name="Hayward A."/>
            <person name="Sun W."/>
            <person name="Li X."/>
            <person name="Schwartz D.C."/>
            <person name="Wang Y."/>
            <person name="Chen S."/>
        </authorList>
    </citation>
    <scope>NUCLEOTIDE SEQUENCE [LARGE SCALE GENOMIC DNA]</scope>
    <source>
        <strain evidence="2 3">ZZ0214-1</strain>
    </source>
</reference>
<accession>A0A2G8SM48</accession>
<evidence type="ECO:0000313" key="2">
    <source>
        <dbReference type="EMBL" id="PIL34846.1"/>
    </source>
</evidence>
<keyword evidence="3" id="KW-1185">Reference proteome</keyword>
<dbReference type="EMBL" id="AYKW01000004">
    <property type="protein sequence ID" value="PIL34846.1"/>
    <property type="molecule type" value="Genomic_DNA"/>
</dbReference>
<organism evidence="2 3">
    <name type="scientific">Ganoderma sinense ZZ0214-1</name>
    <dbReference type="NCBI Taxonomy" id="1077348"/>
    <lineage>
        <taxon>Eukaryota</taxon>
        <taxon>Fungi</taxon>
        <taxon>Dikarya</taxon>
        <taxon>Basidiomycota</taxon>
        <taxon>Agaricomycotina</taxon>
        <taxon>Agaricomycetes</taxon>
        <taxon>Polyporales</taxon>
        <taxon>Polyporaceae</taxon>
        <taxon>Ganoderma</taxon>
    </lineage>
</organism>
<sequence length="171" mass="19856">MADVPAASQSQSSPLPVHREVPLPNPEPTLAFGFVINDQCRLRWARNLMEEYLQSGEATYTREECEDMMDGLMVSVITAMPNRVYHTNPDVPRVRWDLLPIAHKKHGFHNFIFALRDNSTVRRLHVPLIQEHIETVRKAIGLPDDQQPKWVRMPVYVRVFPMARRVCEFAR</sequence>
<protein>
    <submittedName>
        <fullName evidence="2">Uncharacterized protein</fullName>
    </submittedName>
</protein>
<dbReference type="OrthoDB" id="2753611at2759"/>
<name>A0A2G8SM48_9APHY</name>
<comment type="caution">
    <text evidence="2">The sequence shown here is derived from an EMBL/GenBank/DDBJ whole genome shotgun (WGS) entry which is preliminary data.</text>
</comment>
<dbReference type="AlphaFoldDB" id="A0A2G8SM48"/>